<evidence type="ECO:0000313" key="1">
    <source>
        <dbReference type="EMBL" id="MBB6500747.1"/>
    </source>
</evidence>
<dbReference type="SUPFAM" id="SSF48452">
    <property type="entry name" value="TPR-like"/>
    <property type="match status" value="1"/>
</dbReference>
<dbReference type="EMBL" id="JACHCC010000007">
    <property type="protein sequence ID" value="MBB6500747.1"/>
    <property type="molecule type" value="Genomic_DNA"/>
</dbReference>
<dbReference type="Gene3D" id="1.25.40.390">
    <property type="match status" value="1"/>
</dbReference>
<accession>A0A7X0MIU0</accession>
<dbReference type="AlphaFoldDB" id="A0A7X0MIU0"/>
<sequence length="490" mass="54074">MKNIYKYSLFFIAFGTLTSSCTKNFDATNTNPNRPTVAPLTNVLAFSIQDHASNTYDVWGDMNEPSTYSGQLAKIQYLDEARYNFRPNVVENLWTYYSRDLKNLQLVIDGSKKDGKTNMQAVATTFQTLIWLSATDRWRDIPFSGALQGDAGVISPKYDTQELIYPELLNRLKAAAALFNQHGKDDLGNGDVLFKGDVSKWLRFANSLRLRIAIRISKISPALAKANVEEITGNPTLYPLITSNDNNAYLTWPGVLPYLEPWAFDQFNPSGNRDDHGVSDVMITTLQGLNDPRLSIYAKPATLDGVYRGAPIGPTDAALIKPISRYSRIGARFRDNVKGFTPFFSAAEVNFNLAEAALLGWNAGITASTAYTNGVTLSLTDNGVAAADIATYLAGSGAFDGNLKTVYLQKWIALFKNGNEAWAENRRTDVPLLPAASGSTVTGHNRPPFRYPYPTSETNLNSGNSGPFVASVKDNFWGKQMWWDTRTGVN</sequence>
<dbReference type="RefSeq" id="WP_184625842.1">
    <property type="nucleotide sequence ID" value="NZ_JACHCC010000007.1"/>
</dbReference>
<organism evidence="1 2">
    <name type="scientific">Pedobacter cryoconitis</name>
    <dbReference type="NCBI Taxonomy" id="188932"/>
    <lineage>
        <taxon>Bacteria</taxon>
        <taxon>Pseudomonadati</taxon>
        <taxon>Bacteroidota</taxon>
        <taxon>Sphingobacteriia</taxon>
        <taxon>Sphingobacteriales</taxon>
        <taxon>Sphingobacteriaceae</taxon>
        <taxon>Pedobacter</taxon>
    </lineage>
</organism>
<comment type="caution">
    <text evidence="1">The sequence shown here is derived from an EMBL/GenBank/DDBJ whole genome shotgun (WGS) entry which is preliminary data.</text>
</comment>
<dbReference type="InterPro" id="IPR041662">
    <property type="entry name" value="SusD-like_2"/>
</dbReference>
<evidence type="ECO:0000313" key="2">
    <source>
        <dbReference type="Proteomes" id="UP000521017"/>
    </source>
</evidence>
<dbReference type="Pfam" id="PF12771">
    <property type="entry name" value="SusD-like_2"/>
    <property type="match status" value="1"/>
</dbReference>
<reference evidence="1 2" key="1">
    <citation type="submission" date="2020-08" db="EMBL/GenBank/DDBJ databases">
        <title>Genomic Encyclopedia of Type Strains, Phase IV (KMG-V): Genome sequencing to study the core and pangenomes of soil and plant-associated prokaryotes.</title>
        <authorList>
            <person name="Whitman W."/>
        </authorList>
    </citation>
    <scope>NUCLEOTIDE SEQUENCE [LARGE SCALE GENOMIC DNA]</scope>
    <source>
        <strain evidence="1 2">M2T3</strain>
    </source>
</reference>
<dbReference type="PROSITE" id="PS51257">
    <property type="entry name" value="PROKAR_LIPOPROTEIN"/>
    <property type="match status" value="1"/>
</dbReference>
<evidence type="ECO:0008006" key="3">
    <source>
        <dbReference type="Google" id="ProtNLM"/>
    </source>
</evidence>
<protein>
    <recommendedName>
        <fullName evidence="3">SusD-like starch-binding protein associating with outer membrane</fullName>
    </recommendedName>
</protein>
<proteinExistence type="predicted"/>
<gene>
    <name evidence="1" type="ORF">HDF25_002906</name>
</gene>
<dbReference type="Proteomes" id="UP000521017">
    <property type="component" value="Unassembled WGS sequence"/>
</dbReference>
<name>A0A7X0MIU0_9SPHI</name>
<dbReference type="InterPro" id="IPR011990">
    <property type="entry name" value="TPR-like_helical_dom_sf"/>
</dbReference>